<gene>
    <name evidence="1" type="ORF">INT46_004664</name>
</gene>
<dbReference type="Proteomes" id="UP000650833">
    <property type="component" value="Unassembled WGS sequence"/>
</dbReference>
<dbReference type="AlphaFoldDB" id="A0A8H7URS6"/>
<accession>A0A8H7URS6</accession>
<dbReference type="Gene3D" id="3.30.420.10">
    <property type="entry name" value="Ribonuclease H-like superfamily/Ribonuclease H"/>
    <property type="match status" value="1"/>
</dbReference>
<proteinExistence type="predicted"/>
<reference evidence="1" key="1">
    <citation type="submission" date="2020-12" db="EMBL/GenBank/DDBJ databases">
        <title>Metabolic potential, ecology and presence of endohyphal bacteria is reflected in genomic diversity of Mucoromycotina.</title>
        <authorList>
            <person name="Muszewska A."/>
            <person name="Okrasinska A."/>
            <person name="Steczkiewicz K."/>
            <person name="Drgas O."/>
            <person name="Orlowska M."/>
            <person name="Perlinska-Lenart U."/>
            <person name="Aleksandrzak-Piekarczyk T."/>
            <person name="Szatraj K."/>
            <person name="Zielenkiewicz U."/>
            <person name="Pilsyk S."/>
            <person name="Malc E."/>
            <person name="Mieczkowski P."/>
            <person name="Kruszewska J.S."/>
            <person name="Biernat P."/>
            <person name="Pawlowska J."/>
        </authorList>
    </citation>
    <scope>NUCLEOTIDE SEQUENCE</scope>
    <source>
        <strain evidence="1">CBS 226.32</strain>
    </source>
</reference>
<dbReference type="InterPro" id="IPR036397">
    <property type="entry name" value="RNaseH_sf"/>
</dbReference>
<keyword evidence="2" id="KW-1185">Reference proteome</keyword>
<comment type="caution">
    <text evidence="1">The sequence shown here is derived from an EMBL/GenBank/DDBJ whole genome shotgun (WGS) entry which is preliminary data.</text>
</comment>
<dbReference type="EMBL" id="JAEPRC010001267">
    <property type="protein sequence ID" value="KAG2189683.1"/>
    <property type="molecule type" value="Genomic_DNA"/>
</dbReference>
<organism evidence="1 2">
    <name type="scientific">Mucor plumbeus</name>
    <dbReference type="NCBI Taxonomy" id="97098"/>
    <lineage>
        <taxon>Eukaryota</taxon>
        <taxon>Fungi</taxon>
        <taxon>Fungi incertae sedis</taxon>
        <taxon>Mucoromycota</taxon>
        <taxon>Mucoromycotina</taxon>
        <taxon>Mucoromycetes</taxon>
        <taxon>Mucorales</taxon>
        <taxon>Mucorineae</taxon>
        <taxon>Mucoraceae</taxon>
        <taxon>Mucor</taxon>
    </lineage>
</organism>
<dbReference type="GO" id="GO:0003676">
    <property type="term" value="F:nucleic acid binding"/>
    <property type="evidence" value="ECO:0007669"/>
    <property type="project" value="InterPro"/>
</dbReference>
<evidence type="ECO:0000313" key="2">
    <source>
        <dbReference type="Proteomes" id="UP000650833"/>
    </source>
</evidence>
<protein>
    <submittedName>
        <fullName evidence="1">Uncharacterized protein</fullName>
    </submittedName>
</protein>
<sequence length="239" mass="27148">MVRPLPVKLQNLIKPLLLQNTPFSIIMKRYLSVSLSTLTRYKKKFLFSANLPAGGRSSFVSVSTQQYNARMLRNGRQDDPKAVQEHLKLIKIDMSFSGANFISKKKQTSSAGMGQNYQHLTVDQWRQWVFFDKTRVNLWGSDDNSCYCSNGGDILQPYQTEPHVEGDGGSVLFWGCITANDPATTSLLDPLEYYNMNRNGIRFQQGNITPHTMELHKTGLVPVVLYLKRLGICQLRVQI</sequence>
<evidence type="ECO:0000313" key="1">
    <source>
        <dbReference type="EMBL" id="KAG2189683.1"/>
    </source>
</evidence>
<name>A0A8H7URS6_9FUNG</name>